<dbReference type="Pfam" id="PF10058">
    <property type="entry name" value="Zn_ribbon_10"/>
    <property type="match status" value="1"/>
</dbReference>
<keyword evidence="1" id="KW-0863">Zinc-finger</keyword>
<dbReference type="STRING" id="253628.A0A0D1XZH3"/>
<comment type="similarity">
    <text evidence="1">Belongs to the lunapark family.</text>
</comment>
<keyword evidence="1" id="KW-0256">Endoplasmic reticulum</keyword>
<dbReference type="Proteomes" id="UP000053259">
    <property type="component" value="Unassembled WGS sequence"/>
</dbReference>
<dbReference type="OrthoDB" id="1725934at2759"/>
<evidence type="ECO:0000256" key="2">
    <source>
        <dbReference type="SAM" id="MobiDB-lite"/>
    </source>
</evidence>
<dbReference type="RefSeq" id="XP_016218090.1">
    <property type="nucleotide sequence ID" value="XM_016353995.1"/>
</dbReference>
<dbReference type="PANTHER" id="PTHR22166:SF12">
    <property type="entry name" value="ENDOPLASMIC RETICULUM JUNCTION FORMATION PROTEIN LUNAPARK"/>
    <property type="match status" value="1"/>
</dbReference>
<feature type="compositionally biased region" description="Basic residues" evidence="2">
    <location>
        <begin position="364"/>
        <end position="377"/>
    </location>
</feature>
<keyword evidence="5" id="KW-1185">Reference proteome</keyword>
<dbReference type="AlphaFoldDB" id="A0A0D1XZH3"/>
<evidence type="ECO:0000259" key="3">
    <source>
        <dbReference type="Pfam" id="PF10058"/>
    </source>
</evidence>
<feature type="region of interest" description="Disordered" evidence="2">
    <location>
        <begin position="135"/>
        <end position="235"/>
    </location>
</feature>
<evidence type="ECO:0000313" key="5">
    <source>
        <dbReference type="Proteomes" id="UP000053259"/>
    </source>
</evidence>
<comment type="caution">
    <text evidence="1">Lacks conserved residue(s) required for the propagation of feature annotation.</text>
</comment>
<accession>A0A0D1XZH3</accession>
<name>A0A0D1XZH3_9PEZI</name>
<feature type="compositionally biased region" description="Pro residues" evidence="2">
    <location>
        <begin position="172"/>
        <end position="193"/>
    </location>
</feature>
<comment type="function">
    <text evidence="1">Plays a role in determining ER morphology.</text>
</comment>
<dbReference type="GO" id="GO:1903373">
    <property type="term" value="P:positive regulation of endoplasmic reticulum tubular network organization"/>
    <property type="evidence" value="ECO:0007669"/>
    <property type="project" value="UniProtKB-UniRule"/>
</dbReference>
<protein>
    <recommendedName>
        <fullName evidence="1">Endoplasmic reticulum junction formation protein lunapark</fullName>
    </recommendedName>
</protein>
<proteinExistence type="inferred from homology"/>
<dbReference type="GO" id="GO:0071788">
    <property type="term" value="P:endoplasmic reticulum tubular network maintenance"/>
    <property type="evidence" value="ECO:0007669"/>
    <property type="project" value="UniProtKB-UniRule"/>
</dbReference>
<dbReference type="GO" id="GO:0008270">
    <property type="term" value="F:zinc ion binding"/>
    <property type="evidence" value="ECO:0007669"/>
    <property type="project" value="UniProtKB-KW"/>
</dbReference>
<keyword evidence="1" id="KW-0479">Metal-binding</keyword>
<comment type="subcellular location">
    <subcellularLocation>
        <location evidence="1">Endoplasmic reticulum membrane</location>
        <topology evidence="1">Multi-pass membrane protein</topology>
    </subcellularLocation>
</comment>
<sequence length="377" mass="41067">MVSLWPWRGDGTSAESFERTLSGIAQKISKTGAKNDALRQRARKLKVGWTIYGGFTYILTALILILVTGWQNWGAIEYTTVAGGPVLLWGVRRLLTTWYDYRISNTQKYLDSLNKERDSTIERLKQATKYNSTQELIDKYSSKPTTPKQAPDEKKKRQSQVGAQGHQRVFTLPPPTANIPRGPLPPPQIPPGRPDGMPSADFTTGSQSSQRLGPSDLTPGAEFAPNAFSELAPSAPPTYGEGSWYDRILDALLGEDETSAKNRFALICSSCRLVNGQAPPGAKTLEDVGKWRCIACGTMNGIENETAKLVEDISNASQDESEAENKEAMTLPKSQQIEPTAAESSDADTANLNTDTDSPAASTRSKKKGAGKKTRKA</sequence>
<dbReference type="InterPro" id="IPR019273">
    <property type="entry name" value="Lunapark_Znf"/>
</dbReference>
<feature type="compositionally biased region" description="Low complexity" evidence="2">
    <location>
        <begin position="347"/>
        <end position="363"/>
    </location>
</feature>
<dbReference type="PANTHER" id="PTHR22166">
    <property type="entry name" value="ENDOPLASMIC RETICULUM JUNCTION FORMATION PROTEIN LUNAPARK"/>
    <property type="match status" value="1"/>
</dbReference>
<keyword evidence="1" id="KW-0812">Transmembrane</keyword>
<evidence type="ECO:0000313" key="4">
    <source>
        <dbReference type="EMBL" id="KIW08221.1"/>
    </source>
</evidence>
<reference evidence="4 5" key="1">
    <citation type="submission" date="2015-01" db="EMBL/GenBank/DDBJ databases">
        <title>The Genome Sequence of Ochroconis gallopava CBS43764.</title>
        <authorList>
            <consortium name="The Broad Institute Genomics Platform"/>
            <person name="Cuomo C."/>
            <person name="de Hoog S."/>
            <person name="Gorbushina A."/>
            <person name="Stielow B."/>
            <person name="Teixiera M."/>
            <person name="Abouelleil A."/>
            <person name="Chapman S.B."/>
            <person name="Priest M."/>
            <person name="Young S.K."/>
            <person name="Wortman J."/>
            <person name="Nusbaum C."/>
            <person name="Birren B."/>
        </authorList>
    </citation>
    <scope>NUCLEOTIDE SEQUENCE [LARGE SCALE GENOMIC DNA]</scope>
    <source>
        <strain evidence="4 5">CBS 43764</strain>
    </source>
</reference>
<keyword evidence="1" id="KW-0472">Membrane</keyword>
<keyword evidence="1" id="KW-0862">Zinc</keyword>
<feature type="region of interest" description="Disordered" evidence="2">
    <location>
        <begin position="315"/>
        <end position="377"/>
    </location>
</feature>
<dbReference type="InterPro" id="IPR040115">
    <property type="entry name" value="Lnp"/>
</dbReference>
<dbReference type="GeneID" id="27309122"/>
<organism evidence="4 5">
    <name type="scientific">Verruconis gallopava</name>
    <dbReference type="NCBI Taxonomy" id="253628"/>
    <lineage>
        <taxon>Eukaryota</taxon>
        <taxon>Fungi</taxon>
        <taxon>Dikarya</taxon>
        <taxon>Ascomycota</taxon>
        <taxon>Pezizomycotina</taxon>
        <taxon>Dothideomycetes</taxon>
        <taxon>Pleosporomycetidae</taxon>
        <taxon>Venturiales</taxon>
        <taxon>Sympoventuriaceae</taxon>
        <taxon>Verruconis</taxon>
    </lineage>
</organism>
<keyword evidence="1" id="KW-1133">Transmembrane helix</keyword>
<dbReference type="InParanoid" id="A0A0D1XZH3"/>
<dbReference type="HOGENOM" id="CLU_039522_1_0_1"/>
<feature type="domain" description="Lunapark zinc ribbon" evidence="3">
    <location>
        <begin position="244"/>
        <end position="300"/>
    </location>
</feature>
<comment type="domain">
    <text evidence="1">The C4-type zinc finger motif is necessary both for its ER three-way tubular junction localization and formation.</text>
</comment>
<gene>
    <name evidence="4" type="ORF">PV09_01149</name>
</gene>
<evidence type="ECO:0000256" key="1">
    <source>
        <dbReference type="RuleBase" id="RU367073"/>
    </source>
</evidence>
<dbReference type="VEuPathDB" id="FungiDB:PV09_01149"/>
<dbReference type="EMBL" id="KN847531">
    <property type="protein sequence ID" value="KIW08221.1"/>
    <property type="molecule type" value="Genomic_DNA"/>
</dbReference>
<feature type="transmembrane region" description="Helical" evidence="1">
    <location>
        <begin position="49"/>
        <end position="70"/>
    </location>
</feature>
<dbReference type="GO" id="GO:0098826">
    <property type="term" value="C:endoplasmic reticulum tubular network membrane"/>
    <property type="evidence" value="ECO:0007669"/>
    <property type="project" value="UniProtKB-UniRule"/>
</dbReference>
<feature type="compositionally biased region" description="Polar residues" evidence="2">
    <location>
        <begin position="201"/>
        <end position="212"/>
    </location>
</feature>